<gene>
    <name evidence="1" type="ORF">WQE_10586</name>
</gene>
<dbReference type="EMBL" id="AKAU01000071">
    <property type="protein sequence ID" value="EIN01105.1"/>
    <property type="molecule type" value="Genomic_DNA"/>
</dbReference>
<sequence length="119" mass="12117">MAWAATYTALTVSSAIRCTTLLKSGALAQHRFDQNKRGISMTAFGKATLAAATLFLAISGTAHAAGCIKGAVVGGVAGHDAGHHAVVGAVGGCIVGRHLAKKHADEQAAQRQAIHAQYQ</sequence>
<proteinExistence type="predicted"/>
<reference evidence="1 2" key="1">
    <citation type="journal article" date="2012" name="J. Bacteriol.">
        <title>Draft Genome Sequence of the Soil Bacterium Burkholderia terrae Strain BS001, Which Interacts with Fungal Surface Structures.</title>
        <authorList>
            <person name="Nazir R."/>
            <person name="Hansen M.A."/>
            <person name="Sorensen S."/>
            <person name="van Elsas J.D."/>
        </authorList>
    </citation>
    <scope>NUCLEOTIDE SEQUENCE [LARGE SCALE GENOMIC DNA]</scope>
    <source>
        <strain evidence="1 2">BS001</strain>
    </source>
</reference>
<protein>
    <recommendedName>
        <fullName evidence="3">Glycine zipper 2TM domain-containing protein</fullName>
    </recommendedName>
</protein>
<keyword evidence="2" id="KW-1185">Reference proteome</keyword>
<name>A0ABN0FQR0_9BURK</name>
<accession>A0ABN0FQR0</accession>
<evidence type="ECO:0000313" key="2">
    <source>
        <dbReference type="Proteomes" id="UP000004980"/>
    </source>
</evidence>
<evidence type="ECO:0000313" key="1">
    <source>
        <dbReference type="EMBL" id="EIN01105.1"/>
    </source>
</evidence>
<organism evidence="1 2">
    <name type="scientific">Paraburkholderia hospita</name>
    <dbReference type="NCBI Taxonomy" id="169430"/>
    <lineage>
        <taxon>Bacteria</taxon>
        <taxon>Pseudomonadati</taxon>
        <taxon>Pseudomonadota</taxon>
        <taxon>Betaproteobacteria</taxon>
        <taxon>Burkholderiales</taxon>
        <taxon>Burkholderiaceae</taxon>
        <taxon>Paraburkholderia</taxon>
    </lineage>
</organism>
<comment type="caution">
    <text evidence="1">The sequence shown here is derived from an EMBL/GenBank/DDBJ whole genome shotgun (WGS) entry which is preliminary data.</text>
</comment>
<dbReference type="Proteomes" id="UP000004980">
    <property type="component" value="Unassembled WGS sequence"/>
</dbReference>
<evidence type="ECO:0008006" key="3">
    <source>
        <dbReference type="Google" id="ProtNLM"/>
    </source>
</evidence>